<keyword evidence="1" id="KW-0645">Protease</keyword>
<dbReference type="InterPro" id="IPR014721">
    <property type="entry name" value="Ribsml_uS5_D2-typ_fold_subgr"/>
</dbReference>
<feature type="compositionally biased region" description="Basic residues" evidence="2">
    <location>
        <begin position="83"/>
        <end position="95"/>
    </location>
</feature>
<proteinExistence type="inferred from homology"/>
<evidence type="ECO:0000313" key="5">
    <source>
        <dbReference type="EMBL" id="PWI27259.1"/>
    </source>
</evidence>
<comment type="similarity">
    <text evidence="1">Belongs to the peptidase S16 family.</text>
</comment>
<dbReference type="Proteomes" id="UP000245514">
    <property type="component" value="Unassembled WGS sequence"/>
</dbReference>
<dbReference type="PANTHER" id="PTHR10046">
    <property type="entry name" value="ATP DEPENDENT LON PROTEASE FAMILY MEMBER"/>
    <property type="match status" value="1"/>
</dbReference>
<feature type="region of interest" description="Disordered" evidence="2">
    <location>
        <begin position="61"/>
        <end position="97"/>
    </location>
</feature>
<dbReference type="InterPro" id="IPR027065">
    <property type="entry name" value="Lon_Prtase"/>
</dbReference>
<dbReference type="Pfam" id="PF13180">
    <property type="entry name" value="PDZ_2"/>
    <property type="match status" value="1"/>
</dbReference>
<keyword evidence="3" id="KW-1133">Transmembrane helix</keyword>
<gene>
    <name evidence="5" type="ORF">CAY35_08470</name>
</gene>
<dbReference type="InterPro" id="IPR020568">
    <property type="entry name" value="Ribosomal_Su5_D2-typ_SF"/>
</dbReference>
<dbReference type="Pfam" id="PF05362">
    <property type="entry name" value="Lon_C"/>
    <property type="match status" value="1"/>
</dbReference>
<feature type="transmembrane region" description="Helical" evidence="3">
    <location>
        <begin position="99"/>
        <end position="121"/>
    </location>
</feature>
<reference evidence="5 6" key="1">
    <citation type="submission" date="2018-05" db="EMBL/GenBank/DDBJ databases">
        <title>Draft Genome Sequence of Arthrobacter cumminsii IME1328, Isolated from a Patient Who Suffered from Foot Ulcers in China.</title>
        <authorList>
            <person name="Li M."/>
            <person name="Jiang Z."/>
            <person name="Sun Q."/>
            <person name="Tong Y."/>
        </authorList>
    </citation>
    <scope>NUCLEOTIDE SEQUENCE [LARGE SCALE GENOMIC DNA]</scope>
    <source>
        <strain evidence="5 6">IME1328</strain>
    </source>
</reference>
<dbReference type="SUPFAM" id="SSF50156">
    <property type="entry name" value="PDZ domain-like"/>
    <property type="match status" value="1"/>
</dbReference>
<name>A0ABX5L3R6_9MICC</name>
<keyword evidence="6" id="KW-1185">Reference proteome</keyword>
<keyword evidence="1" id="KW-0378">Hydrolase</keyword>
<dbReference type="SUPFAM" id="SSF54211">
    <property type="entry name" value="Ribosomal protein S5 domain 2-like"/>
    <property type="match status" value="1"/>
</dbReference>
<evidence type="ECO:0000259" key="4">
    <source>
        <dbReference type="PROSITE" id="PS51786"/>
    </source>
</evidence>
<evidence type="ECO:0000256" key="3">
    <source>
        <dbReference type="SAM" id="Phobius"/>
    </source>
</evidence>
<comment type="caution">
    <text evidence="5">The sequence shown here is derived from an EMBL/GenBank/DDBJ whole genome shotgun (WGS) entry which is preliminary data.</text>
</comment>
<dbReference type="InterPro" id="IPR001478">
    <property type="entry name" value="PDZ"/>
</dbReference>
<comment type="catalytic activity">
    <reaction evidence="1">
        <text>Hydrolysis of proteins in presence of ATP.</text>
        <dbReference type="EC" id="3.4.21.53"/>
    </reaction>
</comment>
<feature type="active site" evidence="1">
    <location>
        <position position="386"/>
    </location>
</feature>
<feature type="active site" evidence="1">
    <location>
        <position position="341"/>
    </location>
</feature>
<protein>
    <recommendedName>
        <fullName evidence="1">endopeptidase La</fullName>
        <ecNumber evidence="1">3.4.21.53</ecNumber>
    </recommendedName>
</protein>
<sequence length="447" mass="47381">MSRSSSCERGSSAILLRYLAGRGSVGSFRFWHRARLVPANGRHEGGLCSLFCMSTGMSEVPHAEGPEGRSLSGDQGEPQATTRRQRRQRRQRRDGRQRYGAGVQWLSGMAAMVLLVLPFSLPTAYMIEKPGPAVDTVGALDGKDIISVEGRKTYETDSSLALTTVSVIGGPGRQPTGLEALLAWVDPVADMQPQEFYYPLGVTVEQRSRESNLQMTSSQVTAEVAAVKHLGIDFSMETRIVDFAESFNNGVLQANDAVVTVDGQRVSSVTEVQKAVQASKAGDDGGSVELGIVRDGKQMKVTAATRVSPASGKPSLGVYIAEHPRFPFKVSYAIENIGGASAGTMMALGLIDKLTPGSLAGDTQVAGTGTIDVDGKVGPIAGVAQKIVGARKAGAEVFLTPEQNCAQLKGRVPDGIKAYSMKTLDDAVKILEALEQDKEPDAPLCGI</sequence>
<keyword evidence="3" id="KW-0812">Transmembrane</keyword>
<dbReference type="Gene3D" id="3.30.230.10">
    <property type="match status" value="1"/>
</dbReference>
<keyword evidence="3" id="KW-0472">Membrane</keyword>
<dbReference type="EMBL" id="QFWG01000012">
    <property type="protein sequence ID" value="PWI27259.1"/>
    <property type="molecule type" value="Genomic_DNA"/>
</dbReference>
<organism evidence="5 6">
    <name type="scientific">Pseudoglutamicibacter cumminsii</name>
    <dbReference type="NCBI Taxonomy" id="156979"/>
    <lineage>
        <taxon>Bacteria</taxon>
        <taxon>Bacillati</taxon>
        <taxon>Actinomycetota</taxon>
        <taxon>Actinomycetes</taxon>
        <taxon>Micrococcales</taxon>
        <taxon>Micrococcaceae</taxon>
        <taxon>Pseudoglutamicibacter</taxon>
    </lineage>
</organism>
<evidence type="ECO:0000256" key="1">
    <source>
        <dbReference type="PROSITE-ProRule" id="PRU01122"/>
    </source>
</evidence>
<dbReference type="InterPro" id="IPR008269">
    <property type="entry name" value="Lon_proteolytic"/>
</dbReference>
<feature type="domain" description="Lon proteolytic" evidence="4">
    <location>
        <begin position="335"/>
        <end position="434"/>
    </location>
</feature>
<dbReference type="EC" id="3.4.21.53" evidence="1"/>
<dbReference type="PROSITE" id="PS51786">
    <property type="entry name" value="LON_PROTEOLYTIC"/>
    <property type="match status" value="1"/>
</dbReference>
<keyword evidence="1" id="KW-0720">Serine protease</keyword>
<accession>A0ABX5L3R6</accession>
<evidence type="ECO:0000256" key="2">
    <source>
        <dbReference type="SAM" id="MobiDB-lite"/>
    </source>
</evidence>
<evidence type="ECO:0000313" key="6">
    <source>
        <dbReference type="Proteomes" id="UP000245514"/>
    </source>
</evidence>
<dbReference type="InterPro" id="IPR036034">
    <property type="entry name" value="PDZ_sf"/>
</dbReference>